<dbReference type="InterPro" id="IPR003961">
    <property type="entry name" value="FN3_dom"/>
</dbReference>
<dbReference type="Proteomes" id="UP000095657">
    <property type="component" value="Unassembled WGS sequence"/>
</dbReference>
<dbReference type="STRING" id="47678.ERS852494_02402"/>
<keyword evidence="1" id="KW-0677">Repeat</keyword>
<dbReference type="PANTHER" id="PTHR46708:SF2">
    <property type="entry name" value="FIBRONECTIN TYPE-III DOMAIN-CONTAINING PROTEIN"/>
    <property type="match status" value="1"/>
</dbReference>
<dbReference type="Pfam" id="PF16318">
    <property type="entry name" value="DUF4957"/>
    <property type="match status" value="1"/>
</dbReference>
<name>A0A174NPW3_9BACE</name>
<feature type="signal peptide" evidence="2">
    <location>
        <begin position="1"/>
        <end position="20"/>
    </location>
</feature>
<dbReference type="PANTHER" id="PTHR46708">
    <property type="entry name" value="TENASCIN"/>
    <property type="match status" value="1"/>
</dbReference>
<evidence type="ECO:0000256" key="2">
    <source>
        <dbReference type="SAM" id="SignalP"/>
    </source>
</evidence>
<accession>A0A174NPW3</accession>
<proteinExistence type="predicted"/>
<dbReference type="PROSITE" id="PS50853">
    <property type="entry name" value="FN3"/>
    <property type="match status" value="1"/>
</dbReference>
<keyword evidence="2" id="KW-0732">Signal</keyword>
<dbReference type="InterPro" id="IPR036116">
    <property type="entry name" value="FN3_sf"/>
</dbReference>
<dbReference type="SMART" id="SM00060">
    <property type="entry name" value="FN3"/>
    <property type="match status" value="2"/>
</dbReference>
<reference evidence="4 5" key="1">
    <citation type="submission" date="2015-09" db="EMBL/GenBank/DDBJ databases">
        <authorList>
            <consortium name="Pathogen Informatics"/>
        </authorList>
    </citation>
    <scope>NUCLEOTIDE SEQUENCE [LARGE SCALE GENOMIC DNA]</scope>
    <source>
        <strain evidence="4 5">2789STDY5834880</strain>
    </source>
</reference>
<dbReference type="Pfam" id="PF17161">
    <property type="entry name" value="DUF5123"/>
    <property type="match status" value="1"/>
</dbReference>
<feature type="chain" id="PRO_5030023475" evidence="2">
    <location>
        <begin position="21"/>
        <end position="529"/>
    </location>
</feature>
<dbReference type="SUPFAM" id="SSF51126">
    <property type="entry name" value="Pectin lyase-like"/>
    <property type="match status" value="1"/>
</dbReference>
<dbReference type="InterPro" id="IPR013783">
    <property type="entry name" value="Ig-like_fold"/>
</dbReference>
<organism evidence="4 5">
    <name type="scientific">Bacteroides caccae</name>
    <dbReference type="NCBI Taxonomy" id="47678"/>
    <lineage>
        <taxon>Bacteria</taxon>
        <taxon>Pseudomonadati</taxon>
        <taxon>Bacteroidota</taxon>
        <taxon>Bacteroidia</taxon>
        <taxon>Bacteroidales</taxon>
        <taxon>Bacteroidaceae</taxon>
        <taxon>Bacteroides</taxon>
    </lineage>
</organism>
<evidence type="ECO:0000259" key="3">
    <source>
        <dbReference type="PROSITE" id="PS50853"/>
    </source>
</evidence>
<dbReference type="InterPro" id="IPR011050">
    <property type="entry name" value="Pectin_lyase_fold/virulence"/>
</dbReference>
<dbReference type="InterPro" id="IPR050991">
    <property type="entry name" value="ECM_Regulatory_Proteins"/>
</dbReference>
<evidence type="ECO:0000313" key="5">
    <source>
        <dbReference type="Proteomes" id="UP000095657"/>
    </source>
</evidence>
<dbReference type="SUPFAM" id="SSF49265">
    <property type="entry name" value="Fibronectin type III"/>
    <property type="match status" value="1"/>
</dbReference>
<dbReference type="InterPro" id="IPR033427">
    <property type="entry name" value="DUF5123"/>
</dbReference>
<evidence type="ECO:0000313" key="4">
    <source>
        <dbReference type="EMBL" id="CUP50694.1"/>
    </source>
</evidence>
<dbReference type="AlphaFoldDB" id="A0A174NPW3"/>
<evidence type="ECO:0000256" key="1">
    <source>
        <dbReference type="ARBA" id="ARBA00022737"/>
    </source>
</evidence>
<dbReference type="PROSITE" id="PS51257">
    <property type="entry name" value="PROKAR_LIPOPROTEIN"/>
    <property type="match status" value="1"/>
</dbReference>
<dbReference type="EMBL" id="CZAI01000005">
    <property type="protein sequence ID" value="CUP50694.1"/>
    <property type="molecule type" value="Genomic_DNA"/>
</dbReference>
<protein>
    <submittedName>
        <fullName evidence="4">Fibronectin type III domain</fullName>
    </submittedName>
</protein>
<dbReference type="InterPro" id="IPR032530">
    <property type="entry name" value="DUF4957"/>
</dbReference>
<dbReference type="Gene3D" id="2.60.40.10">
    <property type="entry name" value="Immunoglobulins"/>
    <property type="match status" value="2"/>
</dbReference>
<gene>
    <name evidence="4" type="ORF">ERS852494_02402</name>
</gene>
<dbReference type="RefSeq" id="WP_055172193.1">
    <property type="nucleotide sequence ID" value="NZ_CZAI01000005.1"/>
</dbReference>
<feature type="domain" description="Fibronectin type-III" evidence="3">
    <location>
        <begin position="40"/>
        <end position="133"/>
    </location>
</feature>
<dbReference type="CDD" id="cd00063">
    <property type="entry name" value="FN3"/>
    <property type="match status" value="1"/>
</dbReference>
<dbReference type="Pfam" id="PF00041">
    <property type="entry name" value="fn3"/>
    <property type="match status" value="1"/>
</dbReference>
<sequence>MKKYILSICTLAAVCLGSVAVTSCSEPDDINDLVLNRVLSPTGITARISQEVNITVSWNEMSGATSYELEVYADSPDYDQRTPDASYTTTLTEKTLTNLIGETDYYIRVRAIDENNSSRTSKWVDIKRTTNPEQNMKKVKAGDIQSTSVKVTWTPGIEVDAVICAPTTANSSANTVTYTLNSTDISSGSATITGLTPETNYRATLKLGEKTRGYSTFTTNLDLSDAIELTPADDWVSAIQDATPGSKFALTPGEYVLTAAKLQINNNVVIAAKNSAEPPVINTCIHIYNGASLYLYQVVLDGTNTDGSQAIEYKKEGGFGDLTINGCEIRNYIKGLIYINVAAVPNTIKIENSLIHDIVCDGGDFIDSRKGGWNNLTISSSTIYNSASKRDVLRADDASNSVTANMVTSIDKCTFYNVGNGEANYRFFYLRFKGNTNTFTNNVIANFNNKRGFANSSAVGKPTYSNNYYYNCKNLISLAEGNTDTTVTCFDTEGNVLENNPFANPDKADFTITDELYQSYGFGDPRWLP</sequence>